<name>A0ABN7UYF7_GIGMA</name>
<evidence type="ECO:0000313" key="3">
    <source>
        <dbReference type="Proteomes" id="UP000789901"/>
    </source>
</evidence>
<comment type="caution">
    <text evidence="2">The sequence shown here is derived from an EMBL/GenBank/DDBJ whole genome shotgun (WGS) entry which is preliminary data.</text>
</comment>
<protein>
    <submittedName>
        <fullName evidence="2">7259_t:CDS:1</fullName>
    </submittedName>
</protein>
<sequence length="365" mass="42369">MSSNKINNLQRCNRINNLQLKLNDVNDVGDCVIKKQIQSIFSLLTFSAMITIIVIVALYHEVDLLNLSSSKYFGQHLMPAEDLPIFRNLAKTTTLVSDQLSGLSITASSAILKCSFTSRSLANKVARNQQLFNDSVEVVQYLNQLSDQTFKLGETIEKLYPTGESALREIGMELTFIIEKIQPDLILTRKNEIYFEKRYRRVLNVATYLRDQFQKIMNELDELNTIYSGTRHQLKNGMNDVEVFFNSVTPILSKLYDTERITRDLGYLKRIMEKVPNIRNQINYLLSEFNHHRQVLIWYCDEWIYLQRRKLVSQEDIETLKLMVQGLGKAAEIFKNKVNENVDLIIYAPNSYQPSSCSWNYLNSF</sequence>
<dbReference type="EMBL" id="CAJVQB010006648">
    <property type="protein sequence ID" value="CAG8688770.1"/>
    <property type="molecule type" value="Genomic_DNA"/>
</dbReference>
<organism evidence="2 3">
    <name type="scientific">Gigaspora margarita</name>
    <dbReference type="NCBI Taxonomy" id="4874"/>
    <lineage>
        <taxon>Eukaryota</taxon>
        <taxon>Fungi</taxon>
        <taxon>Fungi incertae sedis</taxon>
        <taxon>Mucoromycota</taxon>
        <taxon>Glomeromycotina</taxon>
        <taxon>Glomeromycetes</taxon>
        <taxon>Diversisporales</taxon>
        <taxon>Gigasporaceae</taxon>
        <taxon>Gigaspora</taxon>
    </lineage>
</organism>
<gene>
    <name evidence="2" type="ORF">GMARGA_LOCUS11372</name>
</gene>
<evidence type="ECO:0000256" key="1">
    <source>
        <dbReference type="SAM" id="Phobius"/>
    </source>
</evidence>
<keyword evidence="3" id="KW-1185">Reference proteome</keyword>
<keyword evidence="1" id="KW-0812">Transmembrane</keyword>
<proteinExistence type="predicted"/>
<reference evidence="2 3" key="1">
    <citation type="submission" date="2021-06" db="EMBL/GenBank/DDBJ databases">
        <authorList>
            <person name="Kallberg Y."/>
            <person name="Tangrot J."/>
            <person name="Rosling A."/>
        </authorList>
    </citation>
    <scope>NUCLEOTIDE SEQUENCE [LARGE SCALE GENOMIC DNA]</scope>
    <source>
        <strain evidence="2 3">120-4 pot B 10/14</strain>
    </source>
</reference>
<dbReference type="Proteomes" id="UP000789901">
    <property type="component" value="Unassembled WGS sequence"/>
</dbReference>
<keyword evidence="1" id="KW-0472">Membrane</keyword>
<evidence type="ECO:0000313" key="2">
    <source>
        <dbReference type="EMBL" id="CAG8688770.1"/>
    </source>
</evidence>
<feature type="transmembrane region" description="Helical" evidence="1">
    <location>
        <begin position="40"/>
        <end position="60"/>
    </location>
</feature>
<accession>A0ABN7UYF7</accession>
<keyword evidence="1" id="KW-1133">Transmembrane helix</keyword>